<reference evidence="1 2" key="1">
    <citation type="submission" date="2018-06" db="EMBL/GenBank/DDBJ databases">
        <title>Genomic Encyclopedia of Archaeal and Bacterial Type Strains, Phase II (KMG-II): from individual species to whole genera.</title>
        <authorList>
            <person name="Goeker M."/>
        </authorList>
    </citation>
    <scope>NUCLEOTIDE SEQUENCE [LARGE SCALE GENOMIC DNA]</scope>
    <source>
        <strain evidence="1 2">DSM 29821</strain>
    </source>
</reference>
<proteinExistence type="predicted"/>
<comment type="caution">
    <text evidence="1">The sequence shown here is derived from an EMBL/GenBank/DDBJ whole genome shotgun (WGS) entry which is preliminary data.</text>
</comment>
<dbReference type="Proteomes" id="UP000249819">
    <property type="component" value="Unassembled WGS sequence"/>
</dbReference>
<protein>
    <submittedName>
        <fullName evidence="1">Uncharacterized protein</fullName>
    </submittedName>
</protein>
<sequence>MITVQNLRQSNLSLPPLTHQRVQELKQTPKGQRIMQEAFQAFPDLIKSLTNALQEKLDQYSSTRTLGADFSEGPTLETLVEEYQFLEFVQFVMFLKFKDEKNKEASGHTPGSLQANRA</sequence>
<name>A0A327VQS7_9BACT</name>
<dbReference type="EMBL" id="QLMA01000008">
    <property type="protein sequence ID" value="RAJ76794.1"/>
    <property type="molecule type" value="Genomic_DNA"/>
</dbReference>
<dbReference type="RefSeq" id="WP_146616287.1">
    <property type="nucleotide sequence ID" value="NZ_QLMA01000008.1"/>
</dbReference>
<accession>A0A327VQS7</accession>
<evidence type="ECO:0000313" key="1">
    <source>
        <dbReference type="EMBL" id="RAJ76794.1"/>
    </source>
</evidence>
<gene>
    <name evidence="1" type="ORF">CLV59_108315</name>
</gene>
<evidence type="ECO:0000313" key="2">
    <source>
        <dbReference type="Proteomes" id="UP000249819"/>
    </source>
</evidence>
<keyword evidence="2" id="KW-1185">Reference proteome</keyword>
<dbReference type="OrthoDB" id="675298at2"/>
<organism evidence="1 2">
    <name type="scientific">Chitinophaga dinghuensis</name>
    <dbReference type="NCBI Taxonomy" id="1539050"/>
    <lineage>
        <taxon>Bacteria</taxon>
        <taxon>Pseudomonadati</taxon>
        <taxon>Bacteroidota</taxon>
        <taxon>Chitinophagia</taxon>
        <taxon>Chitinophagales</taxon>
        <taxon>Chitinophagaceae</taxon>
        <taxon>Chitinophaga</taxon>
    </lineage>
</organism>
<dbReference type="AlphaFoldDB" id="A0A327VQS7"/>